<keyword evidence="2" id="KW-1185">Reference proteome</keyword>
<organism evidence="1 2">
    <name type="scientific">Streptomyces sparsogenes DSM 40356</name>
    <dbReference type="NCBI Taxonomy" id="1331668"/>
    <lineage>
        <taxon>Bacteria</taxon>
        <taxon>Bacillati</taxon>
        <taxon>Actinomycetota</taxon>
        <taxon>Actinomycetes</taxon>
        <taxon>Kitasatosporales</taxon>
        <taxon>Streptomycetaceae</taxon>
        <taxon>Streptomyces</taxon>
    </lineage>
</organism>
<protein>
    <submittedName>
        <fullName evidence="1">Uncharacterized protein</fullName>
    </submittedName>
</protein>
<dbReference type="Proteomes" id="UP000186168">
    <property type="component" value="Unassembled WGS sequence"/>
</dbReference>
<dbReference type="AlphaFoldDB" id="A0A1R1SFK5"/>
<comment type="caution">
    <text evidence="1">The sequence shown here is derived from an EMBL/GenBank/DDBJ whole genome shotgun (WGS) entry which is preliminary data.</text>
</comment>
<gene>
    <name evidence="1" type="ORF">SPAR_22999</name>
</gene>
<dbReference type="InterPro" id="IPR045592">
    <property type="entry name" value="DUF6461"/>
</dbReference>
<dbReference type="RefSeq" id="WP_065968394.1">
    <property type="nucleotide sequence ID" value="NZ_ASQP01000319.1"/>
</dbReference>
<evidence type="ECO:0000313" key="2">
    <source>
        <dbReference type="Proteomes" id="UP000186168"/>
    </source>
</evidence>
<proteinExistence type="predicted"/>
<dbReference type="Pfam" id="PF20062">
    <property type="entry name" value="DUF6461"/>
    <property type="match status" value="1"/>
</dbReference>
<dbReference type="GeneID" id="96748372"/>
<sequence length="192" mass="20920">MASSVLYDAVAHDQYCITAVRGLSETEGLSRLGVVEQGPYPLYTLREALQGHGFGALAVRVCRSEGWLFLLDVDPQGITFQAPVLRRLSADTEAVSAWHLLDGTTRIAHARDGDVLATFDAWLFEPAGGTDPARLNRALEESGFFLEENEESDEWNIPEMALLAIEREFGLVLPPGLANEPLPTVSVPKTAV</sequence>
<evidence type="ECO:0000313" key="1">
    <source>
        <dbReference type="EMBL" id="OMI37032.1"/>
    </source>
</evidence>
<dbReference type="EMBL" id="ASQP01000319">
    <property type="protein sequence ID" value="OMI37032.1"/>
    <property type="molecule type" value="Genomic_DNA"/>
</dbReference>
<name>A0A1R1SFK5_9ACTN</name>
<accession>A0A1R1SFK5</accession>
<reference evidence="1 2" key="1">
    <citation type="submission" date="2013-05" db="EMBL/GenBank/DDBJ databases">
        <title>Genome sequence of Streptomyces sparsogenes DSM 40356.</title>
        <authorList>
            <person name="Coyne S."/>
            <person name="Seebeck F.P."/>
        </authorList>
    </citation>
    <scope>NUCLEOTIDE SEQUENCE [LARGE SCALE GENOMIC DNA]</scope>
    <source>
        <strain evidence="1 2">DSM 40356</strain>
    </source>
</reference>